<dbReference type="PROSITE" id="PS00211">
    <property type="entry name" value="ABC_TRANSPORTER_1"/>
    <property type="match status" value="2"/>
</dbReference>
<dbReference type="SMART" id="SM00382">
    <property type="entry name" value="AAA"/>
    <property type="match status" value="2"/>
</dbReference>
<evidence type="ECO:0000256" key="7">
    <source>
        <dbReference type="ARBA" id="ARBA00023136"/>
    </source>
</evidence>
<feature type="domain" description="ABC transporter" evidence="8">
    <location>
        <begin position="295"/>
        <end position="536"/>
    </location>
</feature>
<dbReference type="AlphaFoldDB" id="A0A853CSX5"/>
<accession>A0A853CSX5</accession>
<evidence type="ECO:0000313" key="10">
    <source>
        <dbReference type="Proteomes" id="UP000578352"/>
    </source>
</evidence>
<keyword evidence="6 9" id="KW-0067">ATP-binding</keyword>
<evidence type="ECO:0000259" key="8">
    <source>
        <dbReference type="PROSITE" id="PS50893"/>
    </source>
</evidence>
<reference evidence="9 10" key="1">
    <citation type="submission" date="2020-07" db="EMBL/GenBank/DDBJ databases">
        <title>Sequencing the genomes of 1000 actinobacteria strains.</title>
        <authorList>
            <person name="Klenk H.-P."/>
        </authorList>
    </citation>
    <scope>NUCLEOTIDE SEQUENCE [LARGE SCALE GENOMIC DNA]</scope>
    <source>
        <strain evidence="9 10">DSM 15165</strain>
    </source>
</reference>
<proteinExistence type="inferred from homology"/>
<dbReference type="GO" id="GO:0005524">
    <property type="term" value="F:ATP binding"/>
    <property type="evidence" value="ECO:0007669"/>
    <property type="project" value="UniProtKB-KW"/>
</dbReference>
<comment type="caution">
    <text evidence="9">The sequence shown here is derived from an EMBL/GenBank/DDBJ whole genome shotgun (WGS) entry which is preliminary data.</text>
</comment>
<dbReference type="Pfam" id="PF00005">
    <property type="entry name" value="ABC_tran"/>
    <property type="match status" value="2"/>
</dbReference>
<dbReference type="InterPro" id="IPR050388">
    <property type="entry name" value="ABC_Ni/Peptide_Import"/>
</dbReference>
<evidence type="ECO:0000256" key="4">
    <source>
        <dbReference type="ARBA" id="ARBA00022475"/>
    </source>
</evidence>
<dbReference type="InterPro" id="IPR003439">
    <property type="entry name" value="ABC_transporter-like_ATP-bd"/>
</dbReference>
<comment type="subcellular location">
    <subcellularLocation>
        <location evidence="1">Cell membrane</location>
        <topology evidence="1">Peripheral membrane protein</topology>
    </subcellularLocation>
</comment>
<sequence>MSDVVTIDNLSVTFATDAGAVKAVDDVSLRVSPGEVLAIVGESGSGKTVTAKTILGLLPETATASGAVVLRSKDGANEADVISLSKKELREVRGTDVAMVFQEPSTALNPVYQVGWQIAEGLRAHGKLSKKEAQQQAIDILRRVGIPEPEKRVKYYPHQFSGGQKQRIVIAMALVLNPGLIVADEPTTALDVTVQAEILDLLRRCRDEFGAAIVLITHNMGVVADLADRVAVMYQGKVVEEADARTLFAAPQAEYTRKLLASVPRIGQGLIATQDRAIARAERPEEAPVVSARDLRIQYPGRLGRPGFVAVDGVSFDIRPGEVLGLVGESGSGKTTIGRAIAGLGKVTDGSLKVLGIEMNGVKERQFRKVRSDIGFVFQDPASSFNPLLTIADCVAEPLVVHGRASSPAAARGRVDELLEAVQLPRSYGDRFPHELSGGQRQRASLARALALEPTLLIADEPTSALDVSVQARVLELFADLQREFGFAALFISHDLAVVDLLADRIAVLHRGKLVEEGTGAEVLGNPREAYTQRLLASLPVPDPVEQADRREALRALQADSA</sequence>
<dbReference type="NCBIfam" id="NF008453">
    <property type="entry name" value="PRK11308.1"/>
    <property type="match status" value="2"/>
</dbReference>
<evidence type="ECO:0000256" key="3">
    <source>
        <dbReference type="ARBA" id="ARBA00022448"/>
    </source>
</evidence>
<dbReference type="Proteomes" id="UP000578352">
    <property type="component" value="Unassembled WGS sequence"/>
</dbReference>
<dbReference type="CDD" id="cd03257">
    <property type="entry name" value="ABC_NikE_OppD_transporters"/>
    <property type="match status" value="2"/>
</dbReference>
<feature type="domain" description="ABC transporter" evidence="8">
    <location>
        <begin position="5"/>
        <end position="260"/>
    </location>
</feature>
<dbReference type="FunFam" id="3.40.50.300:FF:000016">
    <property type="entry name" value="Oligopeptide ABC transporter ATP-binding component"/>
    <property type="match status" value="1"/>
</dbReference>
<dbReference type="InterPro" id="IPR027417">
    <property type="entry name" value="P-loop_NTPase"/>
</dbReference>
<evidence type="ECO:0000256" key="6">
    <source>
        <dbReference type="ARBA" id="ARBA00022840"/>
    </source>
</evidence>
<dbReference type="InterPro" id="IPR013563">
    <property type="entry name" value="Oligopep_ABC_C"/>
</dbReference>
<keyword evidence="7" id="KW-0472">Membrane</keyword>
<dbReference type="GO" id="GO:0005886">
    <property type="term" value="C:plasma membrane"/>
    <property type="evidence" value="ECO:0007669"/>
    <property type="project" value="UniProtKB-SubCell"/>
</dbReference>
<dbReference type="InterPro" id="IPR003593">
    <property type="entry name" value="AAA+_ATPase"/>
</dbReference>
<comment type="similarity">
    <text evidence="2">Belongs to the ABC transporter superfamily.</text>
</comment>
<protein>
    <submittedName>
        <fullName evidence="9">Peptide/nickel transport system ATP-binding protein</fullName>
    </submittedName>
</protein>
<evidence type="ECO:0000256" key="5">
    <source>
        <dbReference type="ARBA" id="ARBA00022741"/>
    </source>
</evidence>
<dbReference type="PANTHER" id="PTHR43297:SF2">
    <property type="entry name" value="DIPEPTIDE TRANSPORT ATP-BINDING PROTEIN DPPD"/>
    <property type="match status" value="1"/>
</dbReference>
<keyword evidence="4" id="KW-1003">Cell membrane</keyword>
<keyword evidence="3" id="KW-0813">Transport</keyword>
<dbReference type="GO" id="GO:0015833">
    <property type="term" value="P:peptide transport"/>
    <property type="evidence" value="ECO:0007669"/>
    <property type="project" value="InterPro"/>
</dbReference>
<dbReference type="RefSeq" id="WP_179606007.1">
    <property type="nucleotide sequence ID" value="NZ_BAABEH010000001.1"/>
</dbReference>
<dbReference type="EMBL" id="JACCFL010000001">
    <property type="protein sequence ID" value="NYJ24106.1"/>
    <property type="molecule type" value="Genomic_DNA"/>
</dbReference>
<evidence type="ECO:0000313" key="9">
    <source>
        <dbReference type="EMBL" id="NYJ24106.1"/>
    </source>
</evidence>
<dbReference type="SUPFAM" id="SSF52540">
    <property type="entry name" value="P-loop containing nucleoside triphosphate hydrolases"/>
    <property type="match status" value="2"/>
</dbReference>
<name>A0A853CSX5_9MICO</name>
<gene>
    <name evidence="9" type="ORF">HNR13_002393</name>
</gene>
<dbReference type="InterPro" id="IPR017871">
    <property type="entry name" value="ABC_transporter-like_CS"/>
</dbReference>
<dbReference type="GO" id="GO:0016887">
    <property type="term" value="F:ATP hydrolysis activity"/>
    <property type="evidence" value="ECO:0007669"/>
    <property type="project" value="InterPro"/>
</dbReference>
<dbReference type="Gene3D" id="3.40.50.300">
    <property type="entry name" value="P-loop containing nucleotide triphosphate hydrolases"/>
    <property type="match status" value="2"/>
</dbReference>
<organism evidence="9 10">
    <name type="scientific">Leifsonia shinshuensis</name>
    <dbReference type="NCBI Taxonomy" id="150026"/>
    <lineage>
        <taxon>Bacteria</taxon>
        <taxon>Bacillati</taxon>
        <taxon>Actinomycetota</taxon>
        <taxon>Actinomycetes</taxon>
        <taxon>Micrococcales</taxon>
        <taxon>Microbacteriaceae</taxon>
        <taxon>Leifsonia</taxon>
    </lineage>
</organism>
<dbReference type="PANTHER" id="PTHR43297">
    <property type="entry name" value="OLIGOPEPTIDE TRANSPORT ATP-BINDING PROTEIN APPD"/>
    <property type="match status" value="1"/>
</dbReference>
<dbReference type="PROSITE" id="PS50893">
    <property type="entry name" value="ABC_TRANSPORTER_2"/>
    <property type="match status" value="2"/>
</dbReference>
<keyword evidence="5" id="KW-0547">Nucleotide-binding</keyword>
<evidence type="ECO:0000256" key="2">
    <source>
        <dbReference type="ARBA" id="ARBA00005417"/>
    </source>
</evidence>
<evidence type="ECO:0000256" key="1">
    <source>
        <dbReference type="ARBA" id="ARBA00004202"/>
    </source>
</evidence>
<dbReference type="Pfam" id="PF08352">
    <property type="entry name" value="oligo_HPY"/>
    <property type="match status" value="2"/>
</dbReference>